<evidence type="ECO:0000313" key="1">
    <source>
        <dbReference type="EMBL" id="GBP46346.1"/>
    </source>
</evidence>
<sequence>MQARCDRVRRRAVVKPGLVACSPASGGGAVFVVAGLLTYASAAQTPSTVYFSGSRLKDDMPPVYSASQCSYKGKLEQGRCRRVTFGVTKESCDIRRRAVIRPQRRSNTRLAGRVVRGAVFTAVPDFISGTLEKSSPR</sequence>
<gene>
    <name evidence="1" type="ORF">EVAR_39723_1</name>
</gene>
<keyword evidence="2" id="KW-1185">Reference proteome</keyword>
<accession>A0A4C1W487</accession>
<comment type="caution">
    <text evidence="1">The sequence shown here is derived from an EMBL/GenBank/DDBJ whole genome shotgun (WGS) entry which is preliminary data.</text>
</comment>
<proteinExistence type="predicted"/>
<dbReference type="AlphaFoldDB" id="A0A4C1W487"/>
<evidence type="ECO:0000313" key="2">
    <source>
        <dbReference type="Proteomes" id="UP000299102"/>
    </source>
</evidence>
<protein>
    <submittedName>
        <fullName evidence="1">Uncharacterized protein</fullName>
    </submittedName>
</protein>
<organism evidence="1 2">
    <name type="scientific">Eumeta variegata</name>
    <name type="common">Bagworm moth</name>
    <name type="synonym">Eumeta japonica</name>
    <dbReference type="NCBI Taxonomy" id="151549"/>
    <lineage>
        <taxon>Eukaryota</taxon>
        <taxon>Metazoa</taxon>
        <taxon>Ecdysozoa</taxon>
        <taxon>Arthropoda</taxon>
        <taxon>Hexapoda</taxon>
        <taxon>Insecta</taxon>
        <taxon>Pterygota</taxon>
        <taxon>Neoptera</taxon>
        <taxon>Endopterygota</taxon>
        <taxon>Lepidoptera</taxon>
        <taxon>Glossata</taxon>
        <taxon>Ditrysia</taxon>
        <taxon>Tineoidea</taxon>
        <taxon>Psychidae</taxon>
        <taxon>Oiketicinae</taxon>
        <taxon>Eumeta</taxon>
    </lineage>
</organism>
<dbReference type="EMBL" id="BGZK01000481">
    <property type="protein sequence ID" value="GBP46346.1"/>
    <property type="molecule type" value="Genomic_DNA"/>
</dbReference>
<dbReference type="Proteomes" id="UP000299102">
    <property type="component" value="Unassembled WGS sequence"/>
</dbReference>
<name>A0A4C1W487_EUMVA</name>
<reference evidence="1 2" key="1">
    <citation type="journal article" date="2019" name="Commun. Biol.">
        <title>The bagworm genome reveals a unique fibroin gene that provides high tensile strength.</title>
        <authorList>
            <person name="Kono N."/>
            <person name="Nakamura H."/>
            <person name="Ohtoshi R."/>
            <person name="Tomita M."/>
            <person name="Numata K."/>
            <person name="Arakawa K."/>
        </authorList>
    </citation>
    <scope>NUCLEOTIDE SEQUENCE [LARGE SCALE GENOMIC DNA]</scope>
</reference>